<comment type="caution">
    <text evidence="2">The sequence shown here is derived from an EMBL/GenBank/DDBJ whole genome shotgun (WGS) entry which is preliminary data.</text>
</comment>
<reference evidence="2 3" key="1">
    <citation type="submission" date="2019-05" db="EMBL/GenBank/DDBJ databases">
        <title>Another draft genome of Portunus trituberculatus and its Hox gene families provides insights of decapod evolution.</title>
        <authorList>
            <person name="Jeong J.-H."/>
            <person name="Song I."/>
            <person name="Kim S."/>
            <person name="Choi T."/>
            <person name="Kim D."/>
            <person name="Ryu S."/>
            <person name="Kim W."/>
        </authorList>
    </citation>
    <scope>NUCLEOTIDE SEQUENCE [LARGE SCALE GENOMIC DNA]</scope>
    <source>
        <tissue evidence="2">Muscle</tissue>
    </source>
</reference>
<name>A0A5B7DXT1_PORTR</name>
<evidence type="ECO:0000313" key="2">
    <source>
        <dbReference type="EMBL" id="MPC26501.1"/>
    </source>
</evidence>
<dbReference type="AlphaFoldDB" id="A0A5B7DXT1"/>
<gene>
    <name evidence="2" type="ORF">E2C01_019641</name>
</gene>
<evidence type="ECO:0000313" key="3">
    <source>
        <dbReference type="Proteomes" id="UP000324222"/>
    </source>
</evidence>
<accession>A0A5B7DXT1</accession>
<sequence length="214" mass="22853">MLSLPHAVTSQITQSHAKKRQGLLACLQVIRHLPWTEDRLKAHAANTITTTTTTTTTVFLQALTPHTASTTADATPTPCHHWSYPCWLVWQSLYLLLGPVHHRGSLPHVGALGAVLGRRGRLGVGEGGLGAKRGPRPLIPRAQGGGTAAQLPAAGVYTWHGHEVKPGHHTPTTPSRPPSDSLPRHSTCVSGLPSLTRPTSWPSPSTPLHSMAPY</sequence>
<evidence type="ECO:0000256" key="1">
    <source>
        <dbReference type="SAM" id="MobiDB-lite"/>
    </source>
</evidence>
<proteinExistence type="predicted"/>
<organism evidence="2 3">
    <name type="scientific">Portunus trituberculatus</name>
    <name type="common">Swimming crab</name>
    <name type="synonym">Neptunus trituberculatus</name>
    <dbReference type="NCBI Taxonomy" id="210409"/>
    <lineage>
        <taxon>Eukaryota</taxon>
        <taxon>Metazoa</taxon>
        <taxon>Ecdysozoa</taxon>
        <taxon>Arthropoda</taxon>
        <taxon>Crustacea</taxon>
        <taxon>Multicrustacea</taxon>
        <taxon>Malacostraca</taxon>
        <taxon>Eumalacostraca</taxon>
        <taxon>Eucarida</taxon>
        <taxon>Decapoda</taxon>
        <taxon>Pleocyemata</taxon>
        <taxon>Brachyura</taxon>
        <taxon>Eubrachyura</taxon>
        <taxon>Portunoidea</taxon>
        <taxon>Portunidae</taxon>
        <taxon>Portuninae</taxon>
        <taxon>Portunus</taxon>
    </lineage>
</organism>
<dbReference type="EMBL" id="VSRR010001607">
    <property type="protein sequence ID" value="MPC26501.1"/>
    <property type="molecule type" value="Genomic_DNA"/>
</dbReference>
<dbReference type="Proteomes" id="UP000324222">
    <property type="component" value="Unassembled WGS sequence"/>
</dbReference>
<protein>
    <submittedName>
        <fullName evidence="2">Uncharacterized protein</fullName>
    </submittedName>
</protein>
<feature type="region of interest" description="Disordered" evidence="1">
    <location>
        <begin position="161"/>
        <end position="214"/>
    </location>
</feature>
<keyword evidence="3" id="KW-1185">Reference proteome</keyword>
<feature type="compositionally biased region" description="Low complexity" evidence="1">
    <location>
        <begin position="169"/>
        <end position="214"/>
    </location>
</feature>